<reference evidence="2" key="1">
    <citation type="journal article" date="2020" name="Nature">
        <title>Giant virus diversity and host interactions through global metagenomics.</title>
        <authorList>
            <person name="Schulz F."/>
            <person name="Roux S."/>
            <person name="Paez-Espino D."/>
            <person name="Jungbluth S."/>
            <person name="Walsh D.A."/>
            <person name="Denef V.J."/>
            <person name="McMahon K.D."/>
            <person name="Konstantinidis K.T."/>
            <person name="Eloe-Fadrosh E.A."/>
            <person name="Kyrpides N.C."/>
            <person name="Woyke T."/>
        </authorList>
    </citation>
    <scope>NUCLEOTIDE SEQUENCE</scope>
    <source>
        <strain evidence="2">GVMAG-M-3300023174-141</strain>
    </source>
</reference>
<keyword evidence="1" id="KW-0812">Transmembrane</keyword>
<accession>A0A6C0DEL0</accession>
<proteinExistence type="predicted"/>
<organism evidence="2">
    <name type="scientific">viral metagenome</name>
    <dbReference type="NCBI Taxonomy" id="1070528"/>
    <lineage>
        <taxon>unclassified sequences</taxon>
        <taxon>metagenomes</taxon>
        <taxon>organismal metagenomes</taxon>
    </lineage>
</organism>
<name>A0A6C0DEL0_9ZZZZ</name>
<evidence type="ECO:0000256" key="1">
    <source>
        <dbReference type="SAM" id="Phobius"/>
    </source>
</evidence>
<keyword evidence="1" id="KW-0472">Membrane</keyword>
<keyword evidence="1" id="KW-1133">Transmembrane helix</keyword>
<sequence>MKSPMHSFEDQIATLCIQLHQQNQHNIDPVSKAVRTVSLNAIEQNVKTLHSHPLSCTKPSIPPIQNLKKLYRMIHIALSFLCLSIILHTVLLVSGGLVPHLTAYTCSSLIQNNYAQFDFIGIPSLMKGASCIGLIYVSYLRYQPVMMFVHNVESPLGFGSDIYHAAVDSGQKWYTGNHSVVDTYLYQDIAIMADYTGWAMDTVWYTCTHSASDSTRIFVKWLNKKTKIIVAIRDAFIELPVIKQVREAVKAVEDTVDHYVIHPIREKVKEGAQCLINGLSYFGRRLIQWSKRSEIGEKPKSVEDPK</sequence>
<feature type="transmembrane region" description="Helical" evidence="1">
    <location>
        <begin position="119"/>
        <end position="139"/>
    </location>
</feature>
<feature type="transmembrane region" description="Helical" evidence="1">
    <location>
        <begin position="76"/>
        <end position="99"/>
    </location>
</feature>
<protein>
    <submittedName>
        <fullName evidence="2">Uncharacterized protein</fullName>
    </submittedName>
</protein>
<dbReference type="AlphaFoldDB" id="A0A6C0DEL0"/>
<dbReference type="EMBL" id="MN739587">
    <property type="protein sequence ID" value="QHT14624.1"/>
    <property type="molecule type" value="Genomic_DNA"/>
</dbReference>
<evidence type="ECO:0000313" key="2">
    <source>
        <dbReference type="EMBL" id="QHT14624.1"/>
    </source>
</evidence>